<dbReference type="AlphaFoldDB" id="A0A929MQP0"/>
<protein>
    <submittedName>
        <fullName evidence="5">Helix-turn-helix domain-containing protein</fullName>
    </submittedName>
</protein>
<dbReference type="Gene3D" id="2.60.120.280">
    <property type="entry name" value="Regulatory protein AraC"/>
    <property type="match status" value="1"/>
</dbReference>
<dbReference type="PRINTS" id="PR00032">
    <property type="entry name" value="HTHARAC"/>
</dbReference>
<dbReference type="CDD" id="cd06986">
    <property type="entry name" value="cupin_MmsR-like_N"/>
    <property type="match status" value="1"/>
</dbReference>
<dbReference type="PROSITE" id="PS00041">
    <property type="entry name" value="HTH_ARAC_FAMILY_1"/>
    <property type="match status" value="1"/>
</dbReference>
<feature type="domain" description="HTH araC/xylS-type" evidence="4">
    <location>
        <begin position="174"/>
        <end position="272"/>
    </location>
</feature>
<dbReference type="GO" id="GO:0003700">
    <property type="term" value="F:DNA-binding transcription factor activity"/>
    <property type="evidence" value="ECO:0007669"/>
    <property type="project" value="InterPro"/>
</dbReference>
<dbReference type="GO" id="GO:0043565">
    <property type="term" value="F:sequence-specific DNA binding"/>
    <property type="evidence" value="ECO:0007669"/>
    <property type="project" value="InterPro"/>
</dbReference>
<dbReference type="SUPFAM" id="SSF46689">
    <property type="entry name" value="Homeodomain-like"/>
    <property type="match status" value="2"/>
</dbReference>
<keyword evidence="3" id="KW-0804">Transcription</keyword>
<evidence type="ECO:0000256" key="2">
    <source>
        <dbReference type="ARBA" id="ARBA00023125"/>
    </source>
</evidence>
<dbReference type="PANTHER" id="PTHR43280">
    <property type="entry name" value="ARAC-FAMILY TRANSCRIPTIONAL REGULATOR"/>
    <property type="match status" value="1"/>
</dbReference>
<dbReference type="Gene3D" id="1.10.10.60">
    <property type="entry name" value="Homeodomain-like"/>
    <property type="match status" value="2"/>
</dbReference>
<dbReference type="Pfam" id="PF12833">
    <property type="entry name" value="HTH_18"/>
    <property type="match status" value="1"/>
</dbReference>
<dbReference type="InterPro" id="IPR020449">
    <property type="entry name" value="Tscrpt_reg_AraC-type_HTH"/>
</dbReference>
<dbReference type="InterPro" id="IPR018060">
    <property type="entry name" value="HTH_AraC"/>
</dbReference>
<reference evidence="5" key="1">
    <citation type="submission" date="2020-04" db="EMBL/GenBank/DDBJ databases">
        <title>Deep metagenomics examines the oral microbiome during advanced dental caries in children, revealing novel taxa and co-occurrences with host molecules.</title>
        <authorList>
            <person name="Baker J.L."/>
            <person name="Morton J.T."/>
            <person name="Dinis M."/>
            <person name="Alvarez R."/>
            <person name="Tran N.C."/>
            <person name="Knight R."/>
            <person name="Edlund A."/>
        </authorList>
    </citation>
    <scope>NUCLEOTIDE SEQUENCE</scope>
    <source>
        <strain evidence="5">JCVI_23_bin.16</strain>
    </source>
</reference>
<dbReference type="SMART" id="SM00342">
    <property type="entry name" value="HTH_ARAC"/>
    <property type="match status" value="1"/>
</dbReference>
<evidence type="ECO:0000313" key="6">
    <source>
        <dbReference type="Proteomes" id="UP000757900"/>
    </source>
</evidence>
<dbReference type="Proteomes" id="UP000757900">
    <property type="component" value="Unassembled WGS sequence"/>
</dbReference>
<sequence>MRQLWQHFDYGLTDLQFDECGIQQFEPYQVYQYTVYQPYIIHWIASGKGSLEVDNHCYPLTANQGFILRRGQQVKYYADGKEPWRNYWIGFSGQRLEDFLQFTQLADAHCIQFQEEGQCQAIIQDICHYSLSQTQDANAFYWQMMKVFDFLYHAHLELVSLSDPRQQSNASPAEVAAAYIYANYARPITVESIAQYIGMSRSALFRLFRQHYHQSPKQFLMETRLRQARQLLVESQDSIKTIAASVGYSDQLVFSKIFKKTFGLSPSDYRDCAGEPDYMGKG</sequence>
<dbReference type="InterPro" id="IPR009057">
    <property type="entry name" value="Homeodomain-like_sf"/>
</dbReference>
<evidence type="ECO:0000256" key="3">
    <source>
        <dbReference type="ARBA" id="ARBA00023163"/>
    </source>
</evidence>
<dbReference type="InterPro" id="IPR003313">
    <property type="entry name" value="AraC-bd"/>
</dbReference>
<dbReference type="InterPro" id="IPR037923">
    <property type="entry name" value="HTH-like"/>
</dbReference>
<evidence type="ECO:0000259" key="4">
    <source>
        <dbReference type="PROSITE" id="PS01124"/>
    </source>
</evidence>
<evidence type="ECO:0000256" key="1">
    <source>
        <dbReference type="ARBA" id="ARBA00023015"/>
    </source>
</evidence>
<proteinExistence type="predicted"/>
<accession>A0A929MQP0</accession>
<dbReference type="Pfam" id="PF02311">
    <property type="entry name" value="AraC_binding"/>
    <property type="match status" value="1"/>
</dbReference>
<comment type="caution">
    <text evidence="5">The sequence shown here is derived from an EMBL/GenBank/DDBJ whole genome shotgun (WGS) entry which is preliminary data.</text>
</comment>
<dbReference type="InterPro" id="IPR018062">
    <property type="entry name" value="HTH_AraC-typ_CS"/>
</dbReference>
<keyword evidence="1" id="KW-0805">Transcription regulation</keyword>
<gene>
    <name evidence="5" type="ORF">HXK00_02710</name>
</gene>
<dbReference type="PROSITE" id="PS01124">
    <property type="entry name" value="HTH_ARAC_FAMILY_2"/>
    <property type="match status" value="1"/>
</dbReference>
<name>A0A929MQP0_ABIDE</name>
<evidence type="ECO:0000313" key="5">
    <source>
        <dbReference type="EMBL" id="MBF0934540.1"/>
    </source>
</evidence>
<organism evidence="5 6">
    <name type="scientific">Abiotrophia defectiva</name>
    <name type="common">Streptococcus defectivus</name>
    <dbReference type="NCBI Taxonomy" id="46125"/>
    <lineage>
        <taxon>Bacteria</taxon>
        <taxon>Bacillati</taxon>
        <taxon>Bacillota</taxon>
        <taxon>Bacilli</taxon>
        <taxon>Lactobacillales</taxon>
        <taxon>Aerococcaceae</taxon>
        <taxon>Abiotrophia</taxon>
    </lineage>
</organism>
<dbReference type="PANTHER" id="PTHR43280:SF28">
    <property type="entry name" value="HTH-TYPE TRANSCRIPTIONAL ACTIVATOR RHAS"/>
    <property type="match status" value="1"/>
</dbReference>
<dbReference type="EMBL" id="JABZFV010000034">
    <property type="protein sequence ID" value="MBF0934540.1"/>
    <property type="molecule type" value="Genomic_DNA"/>
</dbReference>
<dbReference type="SUPFAM" id="SSF51215">
    <property type="entry name" value="Regulatory protein AraC"/>
    <property type="match status" value="1"/>
</dbReference>
<keyword evidence="2" id="KW-0238">DNA-binding</keyword>